<evidence type="ECO:0000256" key="1">
    <source>
        <dbReference type="SAM" id="MobiDB-lite"/>
    </source>
</evidence>
<dbReference type="EMBL" id="JAJSOF020000036">
    <property type="protein sequence ID" value="KAJ4428643.1"/>
    <property type="molecule type" value="Genomic_DNA"/>
</dbReference>
<accession>A0ABQ8S3Z0</accession>
<organism evidence="2 3">
    <name type="scientific">Periplaneta americana</name>
    <name type="common">American cockroach</name>
    <name type="synonym">Blatta americana</name>
    <dbReference type="NCBI Taxonomy" id="6978"/>
    <lineage>
        <taxon>Eukaryota</taxon>
        <taxon>Metazoa</taxon>
        <taxon>Ecdysozoa</taxon>
        <taxon>Arthropoda</taxon>
        <taxon>Hexapoda</taxon>
        <taxon>Insecta</taxon>
        <taxon>Pterygota</taxon>
        <taxon>Neoptera</taxon>
        <taxon>Polyneoptera</taxon>
        <taxon>Dictyoptera</taxon>
        <taxon>Blattodea</taxon>
        <taxon>Blattoidea</taxon>
        <taxon>Blattidae</taxon>
        <taxon>Blattinae</taxon>
        <taxon>Periplaneta</taxon>
    </lineage>
</organism>
<keyword evidence="3" id="KW-1185">Reference proteome</keyword>
<name>A0ABQ8S3Z0_PERAM</name>
<reference evidence="2 3" key="1">
    <citation type="journal article" date="2022" name="Allergy">
        <title>Genome assembly and annotation of Periplaneta americana reveal a comprehensive cockroach allergen profile.</title>
        <authorList>
            <person name="Wang L."/>
            <person name="Xiong Q."/>
            <person name="Saelim N."/>
            <person name="Wang L."/>
            <person name="Nong W."/>
            <person name="Wan A.T."/>
            <person name="Shi M."/>
            <person name="Liu X."/>
            <person name="Cao Q."/>
            <person name="Hui J.H.L."/>
            <person name="Sookrung N."/>
            <person name="Leung T.F."/>
            <person name="Tungtrongchitr A."/>
            <person name="Tsui S.K.W."/>
        </authorList>
    </citation>
    <scope>NUCLEOTIDE SEQUENCE [LARGE SCALE GENOMIC DNA]</scope>
    <source>
        <strain evidence="2">PWHHKU_190912</strain>
    </source>
</reference>
<sequence length="69" mass="7560">MAGLCEGGNEPPGSLKASRSSAESYPAFALIIELRENPDKNLNQPDFKDLLRSETDCKEAFSSHMGYQP</sequence>
<dbReference type="Proteomes" id="UP001148838">
    <property type="component" value="Unassembled WGS sequence"/>
</dbReference>
<comment type="caution">
    <text evidence="2">The sequence shown here is derived from an EMBL/GenBank/DDBJ whole genome shotgun (WGS) entry which is preliminary data.</text>
</comment>
<gene>
    <name evidence="2" type="ORF">ANN_25636</name>
</gene>
<evidence type="ECO:0000313" key="3">
    <source>
        <dbReference type="Proteomes" id="UP001148838"/>
    </source>
</evidence>
<feature type="region of interest" description="Disordered" evidence="1">
    <location>
        <begin position="1"/>
        <end position="20"/>
    </location>
</feature>
<evidence type="ECO:0000313" key="2">
    <source>
        <dbReference type="EMBL" id="KAJ4428643.1"/>
    </source>
</evidence>
<protein>
    <submittedName>
        <fullName evidence="2">Uncharacterized protein</fullName>
    </submittedName>
</protein>
<proteinExistence type="predicted"/>